<protein>
    <submittedName>
        <fullName evidence="8">Integrase</fullName>
    </submittedName>
</protein>
<gene>
    <name evidence="8" type="ORF">JCM19231_1542</name>
</gene>
<feature type="domain" description="Core-binding (CB)" evidence="7">
    <location>
        <begin position="112"/>
        <end position="193"/>
    </location>
</feature>
<dbReference type="Gene3D" id="1.10.150.130">
    <property type="match status" value="1"/>
</dbReference>
<keyword evidence="2" id="KW-0229">DNA integration</keyword>
<proteinExistence type="inferred from homology"/>
<sequence>MYMFKNRNSNYYSRIYLPKKLAVSGCPAEVRFSLRTKSRSTAIDRSLLILQKARTLIARAMKESDLDAKTFISSLKEELNLIACNSFLSEGILPAHNQPVEKQQDRKVHTNPSREDLVTRFIDFKQAEGVKPKNLGLMRSRIQSLIQATDKPFEEITAREASGFLKKLYEKRLSAKTVRDYLAAIKQFYNWLILMEYARANPFGLVKAKSDGRLASEQRRKWRRQELGRLFSHDNFTGVIGSNDSHLNYQKKLEDYWIPHLLLFTGARVSEICQLSTKDVVKLGDIWCISINENDGKSIKSRASIRHVPLHNKLLSLGFLDYVNQRAETYQKKLFDIKPYGQNNCWSEQFGKRFAKVLTQQGFHGKDRPTLHGLRHTFIDTAQSEGIAENEIADIVGHTKQTMTYGRYGKRVSLVRLQLAVNRIEFKVFARND</sequence>
<evidence type="ECO:0000259" key="6">
    <source>
        <dbReference type="PROSITE" id="PS51898"/>
    </source>
</evidence>
<evidence type="ECO:0000313" key="9">
    <source>
        <dbReference type="Proteomes" id="UP000031671"/>
    </source>
</evidence>
<dbReference type="PANTHER" id="PTHR30349">
    <property type="entry name" value="PHAGE INTEGRASE-RELATED"/>
    <property type="match status" value="1"/>
</dbReference>
<dbReference type="Pfam" id="PF00589">
    <property type="entry name" value="Phage_integrase"/>
    <property type="match status" value="1"/>
</dbReference>
<evidence type="ECO:0000256" key="1">
    <source>
        <dbReference type="ARBA" id="ARBA00008857"/>
    </source>
</evidence>
<comment type="similarity">
    <text evidence="1">Belongs to the 'phage' integrase family.</text>
</comment>
<dbReference type="SUPFAM" id="SSF56349">
    <property type="entry name" value="DNA breaking-rejoining enzymes"/>
    <property type="match status" value="1"/>
</dbReference>
<dbReference type="InterPro" id="IPR011010">
    <property type="entry name" value="DNA_brk_join_enz"/>
</dbReference>
<dbReference type="PROSITE" id="PS51898">
    <property type="entry name" value="TYR_RECOMBINASE"/>
    <property type="match status" value="1"/>
</dbReference>
<evidence type="ECO:0000256" key="5">
    <source>
        <dbReference type="PROSITE-ProRule" id="PRU01248"/>
    </source>
</evidence>
<dbReference type="InterPro" id="IPR004107">
    <property type="entry name" value="Integrase_SAM-like_N"/>
</dbReference>
<evidence type="ECO:0000256" key="3">
    <source>
        <dbReference type="ARBA" id="ARBA00023125"/>
    </source>
</evidence>
<dbReference type="InterPro" id="IPR002104">
    <property type="entry name" value="Integrase_catalytic"/>
</dbReference>
<keyword evidence="3 5" id="KW-0238">DNA-binding</keyword>
<reference evidence="8 9" key="1">
    <citation type="submission" date="2015-01" db="EMBL/GenBank/DDBJ databases">
        <title>Vibrio sp. C1 JCM 19231 whole genome shotgun sequence.</title>
        <authorList>
            <person name="Sawabe T."/>
            <person name="Meirelles P."/>
            <person name="Feng G."/>
            <person name="Sayaka M."/>
            <person name="Hattori M."/>
            <person name="Ohkuma M."/>
        </authorList>
    </citation>
    <scope>NUCLEOTIDE SEQUENCE [LARGE SCALE GENOMIC DNA]</scope>
    <source>
        <strain evidence="9">JCM 19231</strain>
    </source>
</reference>
<dbReference type="PANTHER" id="PTHR30349:SF41">
    <property type="entry name" value="INTEGRASE_RECOMBINASE PROTEIN MJ0367-RELATED"/>
    <property type="match status" value="1"/>
</dbReference>
<evidence type="ECO:0000259" key="7">
    <source>
        <dbReference type="PROSITE" id="PS51900"/>
    </source>
</evidence>
<dbReference type="InterPro" id="IPR050090">
    <property type="entry name" value="Tyrosine_recombinase_XerCD"/>
</dbReference>
<dbReference type="Gene3D" id="1.10.443.10">
    <property type="entry name" value="Intergrase catalytic core"/>
    <property type="match status" value="1"/>
</dbReference>
<dbReference type="InterPro" id="IPR013762">
    <property type="entry name" value="Integrase-like_cat_sf"/>
</dbReference>
<feature type="domain" description="Tyr recombinase" evidence="6">
    <location>
        <begin position="217"/>
        <end position="422"/>
    </location>
</feature>
<accession>A0A0B8NW48</accession>
<dbReference type="GO" id="GO:0006310">
    <property type="term" value="P:DNA recombination"/>
    <property type="evidence" value="ECO:0007669"/>
    <property type="project" value="UniProtKB-KW"/>
</dbReference>
<dbReference type="InterPro" id="IPR010998">
    <property type="entry name" value="Integrase_recombinase_N"/>
</dbReference>
<dbReference type="InterPro" id="IPR044068">
    <property type="entry name" value="CB"/>
</dbReference>
<dbReference type="CDD" id="cd01184">
    <property type="entry name" value="INT_C_like_1"/>
    <property type="match status" value="1"/>
</dbReference>
<organism evidence="8 9">
    <name type="scientific">Vibrio ishigakensis</name>
    <dbReference type="NCBI Taxonomy" id="1481914"/>
    <lineage>
        <taxon>Bacteria</taxon>
        <taxon>Pseudomonadati</taxon>
        <taxon>Pseudomonadota</taxon>
        <taxon>Gammaproteobacteria</taxon>
        <taxon>Vibrionales</taxon>
        <taxon>Vibrionaceae</taxon>
        <taxon>Vibrio</taxon>
    </lineage>
</organism>
<dbReference type="PROSITE" id="PS51900">
    <property type="entry name" value="CB"/>
    <property type="match status" value="1"/>
</dbReference>
<evidence type="ECO:0000256" key="2">
    <source>
        <dbReference type="ARBA" id="ARBA00022908"/>
    </source>
</evidence>
<dbReference type="EMBL" id="BBRZ01000076">
    <property type="protein sequence ID" value="GAM58161.1"/>
    <property type="molecule type" value="Genomic_DNA"/>
</dbReference>
<keyword evidence="4" id="KW-0233">DNA recombination</keyword>
<evidence type="ECO:0000313" key="8">
    <source>
        <dbReference type="EMBL" id="GAM58161.1"/>
    </source>
</evidence>
<dbReference type="Proteomes" id="UP000031671">
    <property type="component" value="Unassembled WGS sequence"/>
</dbReference>
<dbReference type="Pfam" id="PF13495">
    <property type="entry name" value="Phage_int_SAM_4"/>
    <property type="match status" value="1"/>
</dbReference>
<reference evidence="8 9" key="2">
    <citation type="submission" date="2015-01" db="EMBL/GenBank/DDBJ databases">
        <authorList>
            <consortium name="NBRP consortium"/>
            <person name="Sawabe T."/>
            <person name="Meirelles P."/>
            <person name="Feng G."/>
            <person name="Sayaka M."/>
            <person name="Hattori M."/>
            <person name="Ohkuma M."/>
        </authorList>
    </citation>
    <scope>NUCLEOTIDE SEQUENCE [LARGE SCALE GENOMIC DNA]</scope>
    <source>
        <strain evidence="9">JCM 19231</strain>
    </source>
</reference>
<dbReference type="GO" id="GO:0003677">
    <property type="term" value="F:DNA binding"/>
    <property type="evidence" value="ECO:0007669"/>
    <property type="project" value="UniProtKB-UniRule"/>
</dbReference>
<dbReference type="GO" id="GO:0015074">
    <property type="term" value="P:DNA integration"/>
    <property type="evidence" value="ECO:0007669"/>
    <property type="project" value="UniProtKB-KW"/>
</dbReference>
<dbReference type="InterPro" id="IPR046668">
    <property type="entry name" value="DUF6538"/>
</dbReference>
<dbReference type="AlphaFoldDB" id="A0A0B8NW48"/>
<keyword evidence="9" id="KW-1185">Reference proteome</keyword>
<dbReference type="Pfam" id="PF20172">
    <property type="entry name" value="DUF6538"/>
    <property type="match status" value="1"/>
</dbReference>
<name>A0A0B8NW48_9VIBR</name>
<comment type="caution">
    <text evidence="8">The sequence shown here is derived from an EMBL/GenBank/DDBJ whole genome shotgun (WGS) entry which is preliminary data.</text>
</comment>
<evidence type="ECO:0000256" key="4">
    <source>
        <dbReference type="ARBA" id="ARBA00023172"/>
    </source>
</evidence>